<evidence type="ECO:0000313" key="5">
    <source>
        <dbReference type="EMBL" id="TMW55870.1"/>
    </source>
</evidence>
<dbReference type="InterPro" id="IPR018798">
    <property type="entry name" value="MVB12A/B"/>
</dbReference>
<dbReference type="InterPro" id="IPR001849">
    <property type="entry name" value="PH_domain"/>
</dbReference>
<dbReference type="InterPro" id="IPR023394">
    <property type="entry name" value="Sec7_C_sf"/>
</dbReference>
<feature type="region of interest" description="Disordered" evidence="1">
    <location>
        <begin position="1248"/>
        <end position="1350"/>
    </location>
</feature>
<dbReference type="PROSITE" id="PS50003">
    <property type="entry name" value="PH_DOMAIN"/>
    <property type="match status" value="1"/>
</dbReference>
<dbReference type="SMART" id="SM00233">
    <property type="entry name" value="PH"/>
    <property type="match status" value="1"/>
</dbReference>
<dbReference type="Pfam" id="PF01369">
    <property type="entry name" value="Sec7"/>
    <property type="match status" value="1"/>
</dbReference>
<comment type="caution">
    <text evidence="5">The sequence shown here is derived from an EMBL/GenBank/DDBJ whole genome shotgun (WGS) entry which is preliminary data.</text>
</comment>
<gene>
    <name evidence="5" type="ORF">Poli38472_008518</name>
</gene>
<feature type="compositionally biased region" description="Low complexity" evidence="1">
    <location>
        <begin position="701"/>
        <end position="711"/>
    </location>
</feature>
<evidence type="ECO:0000256" key="1">
    <source>
        <dbReference type="SAM" id="MobiDB-lite"/>
    </source>
</evidence>
<dbReference type="InterPro" id="IPR011993">
    <property type="entry name" value="PH-like_dom_sf"/>
</dbReference>
<dbReference type="Gene3D" id="2.100.10.50">
    <property type="match status" value="2"/>
</dbReference>
<dbReference type="CDD" id="cd00171">
    <property type="entry name" value="Sec7"/>
    <property type="match status" value="1"/>
</dbReference>
<protein>
    <submittedName>
        <fullName evidence="5">Uncharacterized protein</fullName>
    </submittedName>
</protein>
<evidence type="ECO:0000259" key="3">
    <source>
        <dbReference type="PROSITE" id="PS50190"/>
    </source>
</evidence>
<dbReference type="GO" id="GO:0032012">
    <property type="term" value="P:regulation of ARF protein signal transduction"/>
    <property type="evidence" value="ECO:0007669"/>
    <property type="project" value="InterPro"/>
</dbReference>
<dbReference type="GO" id="GO:0000813">
    <property type="term" value="C:ESCRT I complex"/>
    <property type="evidence" value="ECO:0007669"/>
    <property type="project" value="InterPro"/>
</dbReference>
<dbReference type="InterPro" id="IPR023341">
    <property type="entry name" value="MABP"/>
</dbReference>
<evidence type="ECO:0000259" key="2">
    <source>
        <dbReference type="PROSITE" id="PS50003"/>
    </source>
</evidence>
<dbReference type="EMBL" id="SPLM01000146">
    <property type="protein sequence ID" value="TMW55870.1"/>
    <property type="molecule type" value="Genomic_DNA"/>
</dbReference>
<dbReference type="InterPro" id="IPR000904">
    <property type="entry name" value="Sec7_dom"/>
</dbReference>
<keyword evidence="6" id="KW-1185">Reference proteome</keyword>
<dbReference type="Pfam" id="PF10240">
    <property type="entry name" value="DUF2464"/>
    <property type="match status" value="1"/>
</dbReference>
<dbReference type="SUPFAM" id="SSF48425">
    <property type="entry name" value="Sec7 domain"/>
    <property type="match status" value="1"/>
</dbReference>
<dbReference type="Gene3D" id="1.10.220.20">
    <property type="match status" value="1"/>
</dbReference>
<dbReference type="Gene3D" id="1.10.1000.11">
    <property type="entry name" value="Arf Nucleotide-binding Site Opener,domain 2"/>
    <property type="match status" value="1"/>
</dbReference>
<dbReference type="InterPro" id="IPR032691">
    <property type="entry name" value="Mon2/Sec7/BIG1-like_HUS"/>
</dbReference>
<dbReference type="FunFam" id="1.10.1000.11:FF:000002">
    <property type="entry name" value="Cytohesin 1"/>
    <property type="match status" value="1"/>
</dbReference>
<sequence>MSEDCVVGRVALALDLELVAPNDHVVATENAVGIVVETPEEAILRNAVTNLLQEIVNEEESAHLRDICQETLALKQRMEAIPRSDVVVAPVLPLDSPERCKSARNLLLPPKSPQERLMGLVPAAIEKGRMIYNRRNSPTADNFDVPLWRRADSDEQPITDIAIMFTGDGVPDGFTKIERSPSGQRADLNKGGGGVFVYLCVSRDTTDNKVPISEIAAIFPDRGEFIPTDYEVIQRRGVPANLNTGTQGEKIFLCYKRSANSSIQDIAVLFPRKGDRAPYGYIKIDKSPEGHFADLNATTGGTEVNICYKKKVIRMSINGLNSSVLHAISKTLIFIGDFDVSLVKSLEDEMLYKIMNRYETERTQNEFMKSQQERLYPVRTSQEIARDVVRHLIDAVSDGVEVAKVTENLLGTFKSHASIHSPNFYPELVAGLDQVVTSTAESNAFQLVITLTKFVSRRAHLVDDQVSDHDHVSIINSLRALNVALLAAGQHTKDERQFGQLIRRFVFPTATSTALVWSPGIFRASLTLISTLWNHYRRHLKVEFALLFEHLFLRILRHNSPCAVDHQLDIMDEIAPWFQLPHNVVEMFLNFDMDRVQQWKIFEHLCIALCGIAEGSNGNRQTATEDSGDETLRLRIQAISTIVAIARSVMDISGHAHLINRDARTRHLSMDHGGWEQDEVSEDSTLFADSVPSSSKTDVENSSASVNPSPSRSKKAGYGTMSVRMRNEQQKRNQQLLGRAKEIASSKSLKKAIEFLVAMNFIKDTPRDISSFLRIYHDSFDESDIGDFLGEGDEDFKVQVRLTYVRAISFKGLTLVESLRHFLTNGGFRLPGEAQKIERMVEAFAQCYWEDSPTAFSSADTAMIIAYSIIMLNTDLHNPQVKKNKMSKDQFVKNNRGIDSGKDLPKKFLEEIYEDIAHHPMQIRGSRFVPKSRESALSLVDLDTDKFRISITRSVTQSIELMKDLSQSYYTFNFVGVDTSISPELTKLLFERIWFLLLGVSTSILCDNQSDLTLTLHCLDLLRFSISTCLFLDLPFHRRAFCNLLSKVQNTLRDKPIPEVDEDGEGSESVDGAPAEWVDKIETAAARDDPWQVMGDIHLLVTKMKETIQRRQRSEELNSVVKRIYRGHWYLKDTTHFIREGDLTKKCRSRNQLYRFFLFNDQLIYADRGMGGYWYPHNALRLKVTRIIDISDTMLTRHAFQINSSPKSFIVYAESANAKIEWMRLIQDAIADASKQILRNARRLSHRTMPSTSELATIPAPPSPSALASSASSAMRSLIRRSSRLSSPTSEEAVRQEVSPRSGPTKSPLLRDSSQLTSDSPLEGLVQGQRSPSSSSEESAQEVMGNETPLLCQEEQVQEECDAENEKTTQSGGRCIEEVSDMTGLVGWEENQVRDDSSSPIA</sequence>
<proteinExistence type="predicted"/>
<reference evidence="5" key="1">
    <citation type="submission" date="2019-03" db="EMBL/GenBank/DDBJ databases">
        <title>Long read genome sequence of the mycoparasitic Pythium oligandrum ATCC 38472 isolated from sugarbeet rhizosphere.</title>
        <authorList>
            <person name="Gaulin E."/>
        </authorList>
    </citation>
    <scope>NUCLEOTIDE SEQUENCE</scope>
    <source>
        <strain evidence="5">ATCC 38472_TT</strain>
    </source>
</reference>
<dbReference type="Pfam" id="PF12783">
    <property type="entry name" value="Sec7-like_HUS"/>
    <property type="match status" value="1"/>
</dbReference>
<dbReference type="PANTHER" id="PTHR10663">
    <property type="entry name" value="GUANYL-NUCLEOTIDE EXCHANGE FACTOR"/>
    <property type="match status" value="1"/>
</dbReference>
<dbReference type="Gene3D" id="2.30.29.30">
    <property type="entry name" value="Pleckstrin-homology domain (PH domain)/Phosphotyrosine-binding domain (PTB)"/>
    <property type="match status" value="1"/>
</dbReference>
<feature type="domain" description="PH" evidence="2">
    <location>
        <begin position="1136"/>
        <end position="1231"/>
    </location>
</feature>
<dbReference type="Pfam" id="PF00169">
    <property type="entry name" value="PH"/>
    <property type="match status" value="1"/>
</dbReference>
<dbReference type="PROSITE" id="PS51498">
    <property type="entry name" value="MABP"/>
    <property type="match status" value="1"/>
</dbReference>
<dbReference type="GO" id="GO:0005085">
    <property type="term" value="F:guanyl-nucleotide exchange factor activity"/>
    <property type="evidence" value="ECO:0007669"/>
    <property type="project" value="InterPro"/>
</dbReference>
<evidence type="ECO:0000313" key="6">
    <source>
        <dbReference type="Proteomes" id="UP000794436"/>
    </source>
</evidence>
<dbReference type="InterPro" id="IPR035999">
    <property type="entry name" value="Sec7_dom_sf"/>
</dbReference>
<dbReference type="OrthoDB" id="430364at2759"/>
<feature type="region of interest" description="Disordered" evidence="1">
    <location>
        <begin position="688"/>
        <end position="720"/>
    </location>
</feature>
<name>A0A8K1C3P6_PYTOL</name>
<dbReference type="Proteomes" id="UP000794436">
    <property type="component" value="Unassembled WGS sequence"/>
</dbReference>
<dbReference type="SMART" id="SM00222">
    <property type="entry name" value="Sec7"/>
    <property type="match status" value="1"/>
</dbReference>
<organism evidence="5 6">
    <name type="scientific">Pythium oligandrum</name>
    <name type="common">Mycoparasitic fungus</name>
    <dbReference type="NCBI Taxonomy" id="41045"/>
    <lineage>
        <taxon>Eukaryota</taxon>
        <taxon>Sar</taxon>
        <taxon>Stramenopiles</taxon>
        <taxon>Oomycota</taxon>
        <taxon>Peronosporomycetes</taxon>
        <taxon>Pythiales</taxon>
        <taxon>Pythiaceae</taxon>
        <taxon>Pythium</taxon>
    </lineage>
</organism>
<feature type="domain" description="SEC7" evidence="3">
    <location>
        <begin position="724"/>
        <end position="919"/>
    </location>
</feature>
<feature type="domain" description="MABP" evidence="4">
    <location>
        <begin position="155"/>
        <end position="312"/>
    </location>
</feature>
<evidence type="ECO:0000259" key="4">
    <source>
        <dbReference type="PROSITE" id="PS51498"/>
    </source>
</evidence>
<dbReference type="SUPFAM" id="SSF50729">
    <property type="entry name" value="PH domain-like"/>
    <property type="match status" value="1"/>
</dbReference>
<accession>A0A8K1C3P6</accession>
<dbReference type="PROSITE" id="PS50190">
    <property type="entry name" value="SEC7"/>
    <property type="match status" value="1"/>
</dbReference>
<feature type="compositionally biased region" description="Low complexity" evidence="1">
    <location>
        <begin position="1265"/>
        <end position="1277"/>
    </location>
</feature>